<accession>A0A562TDP2</accession>
<dbReference type="OrthoDB" id="9876703at2"/>
<evidence type="ECO:0000313" key="3">
    <source>
        <dbReference type="Proteomes" id="UP000316778"/>
    </source>
</evidence>
<dbReference type="AlphaFoldDB" id="A0A562TDP2"/>
<organism evidence="2 3">
    <name type="scientific">Chitinophaga japonensis</name>
    <name type="common">Flexibacter japonensis</name>
    <dbReference type="NCBI Taxonomy" id="104662"/>
    <lineage>
        <taxon>Bacteria</taxon>
        <taxon>Pseudomonadati</taxon>
        <taxon>Bacteroidota</taxon>
        <taxon>Chitinophagia</taxon>
        <taxon>Chitinophagales</taxon>
        <taxon>Chitinophagaceae</taxon>
        <taxon>Chitinophaga</taxon>
    </lineage>
</organism>
<dbReference type="EMBL" id="VLLG01000002">
    <property type="protein sequence ID" value="TWI91632.1"/>
    <property type="molecule type" value="Genomic_DNA"/>
</dbReference>
<proteinExistence type="predicted"/>
<evidence type="ECO:0000256" key="1">
    <source>
        <dbReference type="SAM" id="SignalP"/>
    </source>
</evidence>
<sequence length="159" mass="16988">MKTIIIAVCCALTAFVNASAQDIHSPQLTPSGNKTGHADLRRFPIKGTLHFKLHKPRRSCKSGFGLCDGSISVTIGYSKTVGTLYGETFTIEFTEDIRPYFTDGEDVSALTIDGDESLTLIGDAAAIFGQSAITFLPGTYPVDYGATTYGLVTLNVAIE</sequence>
<evidence type="ECO:0008006" key="4">
    <source>
        <dbReference type="Google" id="ProtNLM"/>
    </source>
</evidence>
<keyword evidence="3" id="KW-1185">Reference proteome</keyword>
<gene>
    <name evidence="2" type="ORF">LX66_1007</name>
</gene>
<protein>
    <recommendedName>
        <fullName evidence="4">Secreted protein</fullName>
    </recommendedName>
</protein>
<dbReference type="RefSeq" id="WP_145710775.1">
    <property type="nucleotide sequence ID" value="NZ_BAAAFY010000001.1"/>
</dbReference>
<name>A0A562TDP2_CHIJA</name>
<feature type="chain" id="PRO_5022107502" description="Secreted protein" evidence="1">
    <location>
        <begin position="21"/>
        <end position="159"/>
    </location>
</feature>
<comment type="caution">
    <text evidence="2">The sequence shown here is derived from an EMBL/GenBank/DDBJ whole genome shotgun (WGS) entry which is preliminary data.</text>
</comment>
<feature type="signal peptide" evidence="1">
    <location>
        <begin position="1"/>
        <end position="20"/>
    </location>
</feature>
<reference evidence="2 3" key="1">
    <citation type="journal article" date="2013" name="Stand. Genomic Sci.">
        <title>Genomic Encyclopedia of Type Strains, Phase I: The one thousand microbial genomes (KMG-I) project.</title>
        <authorList>
            <person name="Kyrpides N.C."/>
            <person name="Woyke T."/>
            <person name="Eisen J.A."/>
            <person name="Garrity G."/>
            <person name="Lilburn T.G."/>
            <person name="Beck B.J."/>
            <person name="Whitman W.B."/>
            <person name="Hugenholtz P."/>
            <person name="Klenk H.P."/>
        </authorList>
    </citation>
    <scope>NUCLEOTIDE SEQUENCE [LARGE SCALE GENOMIC DNA]</scope>
    <source>
        <strain evidence="2 3">DSM 13484</strain>
    </source>
</reference>
<dbReference type="Proteomes" id="UP000316778">
    <property type="component" value="Unassembled WGS sequence"/>
</dbReference>
<evidence type="ECO:0000313" key="2">
    <source>
        <dbReference type="EMBL" id="TWI91632.1"/>
    </source>
</evidence>
<keyword evidence="1" id="KW-0732">Signal</keyword>